<feature type="transmembrane region" description="Helical" evidence="1">
    <location>
        <begin position="65"/>
        <end position="88"/>
    </location>
</feature>
<dbReference type="Proteomes" id="UP000271573">
    <property type="component" value="Chromosome"/>
</dbReference>
<keyword evidence="3" id="KW-1185">Reference proteome</keyword>
<evidence type="ECO:0000313" key="2">
    <source>
        <dbReference type="EMBL" id="BBH18392.1"/>
    </source>
</evidence>
<dbReference type="RefSeq" id="WP_125569702.1">
    <property type="nucleotide sequence ID" value="NZ_AP019307.1"/>
</dbReference>
<feature type="transmembrane region" description="Helical" evidence="1">
    <location>
        <begin position="109"/>
        <end position="140"/>
    </location>
</feature>
<name>A0A3G9IJP6_9ACTN</name>
<keyword evidence="1" id="KW-1133">Transmembrane helix</keyword>
<keyword evidence="1" id="KW-0472">Membrane</keyword>
<dbReference type="GO" id="GO:0005886">
    <property type="term" value="C:plasma membrane"/>
    <property type="evidence" value="ECO:0007669"/>
    <property type="project" value="UniProtKB-SubCell"/>
</dbReference>
<proteinExistence type="predicted"/>
<organism evidence="2 3">
    <name type="scientific">Nocardioides baekrokdamisoli</name>
    <dbReference type="NCBI Taxonomy" id="1804624"/>
    <lineage>
        <taxon>Bacteria</taxon>
        <taxon>Bacillati</taxon>
        <taxon>Actinomycetota</taxon>
        <taxon>Actinomycetes</taxon>
        <taxon>Propionibacteriales</taxon>
        <taxon>Nocardioidaceae</taxon>
        <taxon>Nocardioides</taxon>
    </lineage>
</organism>
<dbReference type="OrthoDB" id="5188656at2"/>
<evidence type="ECO:0000256" key="1">
    <source>
        <dbReference type="SAM" id="Phobius"/>
    </source>
</evidence>
<dbReference type="PANTHER" id="PTHR37305">
    <property type="entry name" value="INTEGRAL MEMBRANE PROTEIN-RELATED"/>
    <property type="match status" value="1"/>
</dbReference>
<keyword evidence="1" id="KW-0812">Transmembrane</keyword>
<accession>A0A3G9IJP6</accession>
<protein>
    <submittedName>
        <fullName evidence="2">ABC transporter permease</fullName>
    </submittedName>
</protein>
<gene>
    <name evidence="2" type="ORF">Back2_26790</name>
</gene>
<sequence length="262" mass="27904">MSTGTLTFPRILRAEWIKFRTLRSTWITYAVALVLSLGIGALVSFGHGQEVHNHPDRHELFDPVIFTQTGVFLAQLAIGVMGVMSVTGEYATGMIRASMTAVPKRTPVLLAKVVIFALVTVIVSLVMTFGAFFIGQAILAQWNMNGSLSSPGAVRGLLGATYYVTIVGLIGLGLGFLIRNTAGAIASVVGLVFVLPIIVSFLPSSWSQHIGKFLPSNIAGHLIETVGTSDSVLTRPVAVAVLAAYALLAIVLGWLVMKRKDV</sequence>
<feature type="transmembrane region" description="Helical" evidence="1">
    <location>
        <begin position="26"/>
        <end position="45"/>
    </location>
</feature>
<feature type="transmembrane region" description="Helical" evidence="1">
    <location>
        <begin position="160"/>
        <end position="178"/>
    </location>
</feature>
<dbReference type="AlphaFoldDB" id="A0A3G9IJP6"/>
<reference evidence="2 3" key="1">
    <citation type="submission" date="2018-11" db="EMBL/GenBank/DDBJ databases">
        <title>Complete genome sequence of Nocardioides baekrokdamisoli strain KCTC 39748.</title>
        <authorList>
            <person name="Kang S.W."/>
            <person name="Lee K.C."/>
            <person name="Kim K.K."/>
            <person name="Kim J.S."/>
            <person name="Kim D.S."/>
            <person name="Ko S.H."/>
            <person name="Yang S.H."/>
            <person name="Shin Y.K."/>
            <person name="Lee J.S."/>
        </authorList>
    </citation>
    <scope>NUCLEOTIDE SEQUENCE [LARGE SCALE GENOMIC DNA]</scope>
    <source>
        <strain evidence="2 3">KCTC 39748</strain>
    </source>
</reference>
<dbReference type="EMBL" id="AP019307">
    <property type="protein sequence ID" value="BBH18392.1"/>
    <property type="molecule type" value="Genomic_DNA"/>
</dbReference>
<dbReference type="PANTHER" id="PTHR37305:SF1">
    <property type="entry name" value="MEMBRANE PROTEIN"/>
    <property type="match status" value="1"/>
</dbReference>
<dbReference type="KEGG" id="nbe:Back2_26790"/>
<evidence type="ECO:0000313" key="3">
    <source>
        <dbReference type="Proteomes" id="UP000271573"/>
    </source>
</evidence>
<feature type="transmembrane region" description="Helical" evidence="1">
    <location>
        <begin position="185"/>
        <end position="206"/>
    </location>
</feature>
<dbReference type="Pfam" id="PF12730">
    <property type="entry name" value="ABC2_membrane_4"/>
    <property type="match status" value="1"/>
</dbReference>
<dbReference type="GO" id="GO:0140359">
    <property type="term" value="F:ABC-type transporter activity"/>
    <property type="evidence" value="ECO:0007669"/>
    <property type="project" value="InterPro"/>
</dbReference>
<feature type="transmembrane region" description="Helical" evidence="1">
    <location>
        <begin position="237"/>
        <end position="257"/>
    </location>
</feature>